<accession>A0ABD6ECF9</accession>
<dbReference type="SUPFAM" id="SSF50729">
    <property type="entry name" value="PH domain-like"/>
    <property type="match status" value="1"/>
</dbReference>
<evidence type="ECO:0000313" key="2">
    <source>
        <dbReference type="EMBL" id="MFH4975056.1"/>
    </source>
</evidence>
<name>A0ABD6ECF9_9BILA</name>
<comment type="caution">
    <text evidence="2">The sequence shown here is derived from an EMBL/GenBank/DDBJ whole genome shotgun (WGS) entry which is preliminary data.</text>
</comment>
<gene>
    <name evidence="2" type="ORF">AB6A40_001765</name>
</gene>
<dbReference type="InterPro" id="IPR027267">
    <property type="entry name" value="AH/BAR_dom_sf"/>
</dbReference>
<dbReference type="PROSITE" id="PS50003">
    <property type="entry name" value="PH_DOMAIN"/>
    <property type="match status" value="1"/>
</dbReference>
<dbReference type="Pfam" id="PF16746">
    <property type="entry name" value="BAR_3"/>
    <property type="match status" value="1"/>
</dbReference>
<keyword evidence="3" id="KW-1185">Reference proteome</keyword>
<organism evidence="2 3">
    <name type="scientific">Gnathostoma spinigerum</name>
    <dbReference type="NCBI Taxonomy" id="75299"/>
    <lineage>
        <taxon>Eukaryota</taxon>
        <taxon>Metazoa</taxon>
        <taxon>Ecdysozoa</taxon>
        <taxon>Nematoda</taxon>
        <taxon>Chromadorea</taxon>
        <taxon>Rhabditida</taxon>
        <taxon>Spirurina</taxon>
        <taxon>Gnathostomatomorpha</taxon>
        <taxon>Gnathostomatoidea</taxon>
        <taxon>Gnathostomatidae</taxon>
        <taxon>Gnathostoma</taxon>
    </lineage>
</organism>
<sequence>MSHILLHWRGLIMRTKIPLEELLDDTPQNRSLIRLFEEDTYNLRSWAHQLDTALENLSNAQKAATDATASLINIIAAYKNQKFPLEEAAYDMPAVTDRIAHTLSEVNSWMDLLTQQLDKCVRYPVSKMTNELDHIVEILRPRFADAASGMTEAEERFARSSRKDSVRKLEEVNNDVFISKLNFHKLSLSYSTRMNSLQYSRYTRLIEPLVALVCAWRSLFNAGYDAFKSETLTNFLTHTQEQMQSIDKDAEEEEKEERQLLITLADLPKLDRDIYYGERSEQTVLPSYDDLQRQGYLRIKMKTGLFSNNWDRYFVFTQGANLMWQRADDLVGSLMLDLTEIPGTSAQAVGENVDRRFVFAICVPLEDGQSGFARRWLVQAANTVDMYQWISVINNLAGSQFKSKNPSESLTSSECGDVVQSHNTDAAPPDTNVPVQSHDDDLKNVEPPGGQPIQFDLLSANEPSSINVAEIMAGGKSLCFDVRFLGCVEVATDQGGDRLTQSVIEKVLEARLAHSIVASTTCKMLIDEDSHSVLLFDRENISQIR</sequence>
<dbReference type="AlphaFoldDB" id="A0ABD6ECF9"/>
<dbReference type="EMBL" id="JBGFUD010000694">
    <property type="protein sequence ID" value="MFH4975056.1"/>
    <property type="molecule type" value="Genomic_DNA"/>
</dbReference>
<dbReference type="SUPFAM" id="SSF103657">
    <property type="entry name" value="BAR/IMD domain-like"/>
    <property type="match status" value="1"/>
</dbReference>
<dbReference type="Gene3D" id="2.30.29.30">
    <property type="entry name" value="Pleckstrin-homology domain (PH domain)/Phosphotyrosine-binding domain (PTB)"/>
    <property type="match status" value="1"/>
</dbReference>
<dbReference type="SMART" id="SM00233">
    <property type="entry name" value="PH"/>
    <property type="match status" value="1"/>
</dbReference>
<dbReference type="PANTHER" id="PTHR46415">
    <property type="entry name" value="ADAPTOR PROTEIN, PHOSPHOTYROSINE INTERACTION, PH DOMAIN AND LEUCINE ZIPPER-CONTAINING 2"/>
    <property type="match status" value="1"/>
</dbReference>
<dbReference type="Gene3D" id="1.20.1270.60">
    <property type="entry name" value="Arfaptin homology (AH) domain/BAR domain"/>
    <property type="match status" value="1"/>
</dbReference>
<protein>
    <recommendedName>
        <fullName evidence="1">PH domain-containing protein</fullName>
    </recommendedName>
</protein>
<dbReference type="InterPro" id="IPR047181">
    <property type="entry name" value="DP13A/B"/>
</dbReference>
<dbReference type="PANTHER" id="PTHR46415:SF2">
    <property type="entry name" value="BETA, PUTATIVE-RELATED"/>
    <property type="match status" value="1"/>
</dbReference>
<dbReference type="Proteomes" id="UP001608902">
    <property type="component" value="Unassembled WGS sequence"/>
</dbReference>
<feature type="domain" description="PH" evidence="1">
    <location>
        <begin position="290"/>
        <end position="398"/>
    </location>
</feature>
<dbReference type="InterPro" id="IPR011993">
    <property type="entry name" value="PH-like_dom_sf"/>
</dbReference>
<proteinExistence type="predicted"/>
<dbReference type="InterPro" id="IPR001849">
    <property type="entry name" value="PH_domain"/>
</dbReference>
<dbReference type="InterPro" id="IPR004148">
    <property type="entry name" value="BAR_dom"/>
</dbReference>
<dbReference type="Pfam" id="PF00169">
    <property type="entry name" value="PH"/>
    <property type="match status" value="1"/>
</dbReference>
<evidence type="ECO:0000259" key="1">
    <source>
        <dbReference type="PROSITE" id="PS50003"/>
    </source>
</evidence>
<evidence type="ECO:0000313" key="3">
    <source>
        <dbReference type="Proteomes" id="UP001608902"/>
    </source>
</evidence>
<reference evidence="2 3" key="1">
    <citation type="submission" date="2024-08" db="EMBL/GenBank/DDBJ databases">
        <title>Gnathostoma spinigerum genome.</title>
        <authorList>
            <person name="Gonzalez-Bertolin B."/>
            <person name="Monzon S."/>
            <person name="Zaballos A."/>
            <person name="Jimenez P."/>
            <person name="Dekumyoy P."/>
            <person name="Varona S."/>
            <person name="Cuesta I."/>
            <person name="Sumanam S."/>
            <person name="Adisakwattana P."/>
            <person name="Gasser R.B."/>
            <person name="Hernandez-Gonzalez A."/>
            <person name="Young N.D."/>
            <person name="Perteguer M.J."/>
        </authorList>
    </citation>
    <scope>NUCLEOTIDE SEQUENCE [LARGE SCALE GENOMIC DNA]</scope>
    <source>
        <strain evidence="2">AL3</strain>
        <tissue evidence="2">Liver</tissue>
    </source>
</reference>